<dbReference type="InterPro" id="IPR004603">
    <property type="entry name" value="DNA_mismatch_endonuc_vsr"/>
</dbReference>
<dbReference type="REBASE" id="450277">
    <property type="entry name" value="V.Cba12CBH8ORF20840P"/>
</dbReference>
<keyword evidence="2 6" id="KW-0255">Endonuclease</keyword>
<evidence type="ECO:0000256" key="1">
    <source>
        <dbReference type="ARBA" id="ARBA00022722"/>
    </source>
</evidence>
<organism evidence="7 8">
    <name type="scientific">Solibaculum mannosilyticum</name>
    <dbReference type="NCBI Taxonomy" id="2780922"/>
    <lineage>
        <taxon>Bacteria</taxon>
        <taxon>Bacillati</taxon>
        <taxon>Bacillota</taxon>
        <taxon>Clostridia</taxon>
        <taxon>Eubacteriales</taxon>
        <taxon>Oscillospiraceae</taxon>
        <taxon>Solibaculum</taxon>
    </lineage>
</organism>
<name>A0A7I8D3W9_9FIRM</name>
<evidence type="ECO:0000256" key="5">
    <source>
        <dbReference type="ARBA" id="ARBA00023204"/>
    </source>
</evidence>
<dbReference type="NCBIfam" id="TIGR00632">
    <property type="entry name" value="vsr"/>
    <property type="match status" value="1"/>
</dbReference>
<dbReference type="SUPFAM" id="SSF52980">
    <property type="entry name" value="Restriction endonuclease-like"/>
    <property type="match status" value="1"/>
</dbReference>
<dbReference type="Pfam" id="PF03852">
    <property type="entry name" value="Vsr"/>
    <property type="match status" value="1"/>
</dbReference>
<keyword evidence="1 6" id="KW-0540">Nuclease</keyword>
<comment type="similarity">
    <text evidence="6">Belongs to the vsr family.</text>
</comment>
<accession>A0A7I8D3W9</accession>
<dbReference type="Gene3D" id="3.40.960.10">
    <property type="entry name" value="VSR Endonuclease"/>
    <property type="match status" value="1"/>
</dbReference>
<dbReference type="PIRSF" id="PIRSF018267">
    <property type="entry name" value="VSR_endonuc"/>
    <property type="match status" value="1"/>
</dbReference>
<evidence type="ECO:0000256" key="2">
    <source>
        <dbReference type="ARBA" id="ARBA00022759"/>
    </source>
</evidence>
<evidence type="ECO:0000313" key="8">
    <source>
        <dbReference type="Proteomes" id="UP000593890"/>
    </source>
</evidence>
<dbReference type="GO" id="GO:0004519">
    <property type="term" value="F:endonuclease activity"/>
    <property type="evidence" value="ECO:0007669"/>
    <property type="project" value="UniProtKB-KW"/>
</dbReference>
<gene>
    <name evidence="7" type="ORF">C12CBH8_20860</name>
</gene>
<dbReference type="CDD" id="cd00221">
    <property type="entry name" value="Vsr"/>
    <property type="match status" value="1"/>
</dbReference>
<sequence>MDAFKVRFLCTRGRRTLMADIVSPEKRSQNMSAIRSKNTKPEVYLRKLLFAQGYRYRIADKSVPGHPDIFLRKYNTAIFVNGCFWHRHSGCKYAYMPKSRVDFWQKKFDDNVRRDAAVKAELLERGIKCLIVWECTIKQMMKNRCREVDVIEKCSSFFVSPTLFEEL</sequence>
<proteinExistence type="inferred from homology"/>
<keyword evidence="5 6" id="KW-0234">DNA repair</keyword>
<protein>
    <recommendedName>
        <fullName evidence="6">Very short patch repair endonuclease</fullName>
        <ecNumber evidence="6">3.1.-.-</ecNumber>
    </recommendedName>
</protein>
<evidence type="ECO:0000256" key="4">
    <source>
        <dbReference type="ARBA" id="ARBA00022801"/>
    </source>
</evidence>
<dbReference type="AlphaFoldDB" id="A0A7I8D3W9"/>
<dbReference type="GO" id="GO:0006298">
    <property type="term" value="P:mismatch repair"/>
    <property type="evidence" value="ECO:0007669"/>
    <property type="project" value="UniProtKB-UniRule"/>
</dbReference>
<dbReference type="InterPro" id="IPR011335">
    <property type="entry name" value="Restrct_endonuc-II-like"/>
</dbReference>
<reference evidence="8" key="1">
    <citation type="submission" date="2020-07" db="EMBL/GenBank/DDBJ databases">
        <title>Complete genome sequencing of Clostridia bacterium strain 12CBH8.</title>
        <authorList>
            <person name="Sakamoto M."/>
            <person name="Murakami T."/>
            <person name="Mori H."/>
        </authorList>
    </citation>
    <scope>NUCLEOTIDE SEQUENCE [LARGE SCALE GENOMIC DNA]</scope>
    <source>
        <strain evidence="8">12CBH8</strain>
    </source>
</reference>
<dbReference type="EC" id="3.1.-.-" evidence="6"/>
<evidence type="ECO:0000313" key="7">
    <source>
        <dbReference type="EMBL" id="BCI61447.1"/>
    </source>
</evidence>
<keyword evidence="3 6" id="KW-0227">DNA damage</keyword>
<evidence type="ECO:0000256" key="3">
    <source>
        <dbReference type="ARBA" id="ARBA00022763"/>
    </source>
</evidence>
<dbReference type="EMBL" id="AP023321">
    <property type="protein sequence ID" value="BCI61447.1"/>
    <property type="molecule type" value="Genomic_DNA"/>
</dbReference>
<keyword evidence="4 6" id="KW-0378">Hydrolase</keyword>
<comment type="function">
    <text evidence="6">May nick specific sequences that contain T:G mispairs resulting from m5C-deamination.</text>
</comment>
<evidence type="ECO:0000256" key="6">
    <source>
        <dbReference type="PIRNR" id="PIRNR018267"/>
    </source>
</evidence>
<dbReference type="GO" id="GO:0016787">
    <property type="term" value="F:hydrolase activity"/>
    <property type="evidence" value="ECO:0007669"/>
    <property type="project" value="UniProtKB-KW"/>
</dbReference>
<keyword evidence="8" id="KW-1185">Reference proteome</keyword>
<dbReference type="Proteomes" id="UP000593890">
    <property type="component" value="Chromosome"/>
</dbReference>
<dbReference type="KEGG" id="sman:C12CBH8_20860"/>